<keyword evidence="3" id="KW-1185">Reference proteome</keyword>
<feature type="signal peptide" evidence="1">
    <location>
        <begin position="1"/>
        <end position="18"/>
    </location>
</feature>
<keyword evidence="1" id="KW-0732">Signal</keyword>
<dbReference type="AlphaFoldDB" id="A0A844T387"/>
<accession>A0A844T387</accession>
<dbReference type="Proteomes" id="UP000436468">
    <property type="component" value="Unassembled WGS sequence"/>
</dbReference>
<comment type="caution">
    <text evidence="2">The sequence shown here is derived from an EMBL/GenBank/DDBJ whole genome shotgun (WGS) entry which is preliminary data.</text>
</comment>
<evidence type="ECO:0000313" key="3">
    <source>
        <dbReference type="Proteomes" id="UP000436468"/>
    </source>
</evidence>
<dbReference type="RefSeq" id="WP_157348097.1">
    <property type="nucleotide sequence ID" value="NZ_WQNF01000036.1"/>
</dbReference>
<evidence type="ECO:0000256" key="1">
    <source>
        <dbReference type="SAM" id="SignalP"/>
    </source>
</evidence>
<protein>
    <submittedName>
        <fullName evidence="2">Uncharacterized protein</fullName>
    </submittedName>
</protein>
<reference evidence="2 3" key="1">
    <citation type="submission" date="2019-12" db="EMBL/GenBank/DDBJ databases">
        <title>Draft genome sequences Bradyrhizobium cajani AMBPC1010, Bradyrhizobium pachyrhizi AMBPC1040 and Bradyrhizobium yuanmingense ALSPC3051, three plant growth promoting strains isolated from nodules of Cajanus cajan L. in Dominican Republic.</title>
        <authorList>
            <person name="Flores-Felix J.D."/>
            <person name="Araujo J."/>
            <person name="Diaz-Alcantara C."/>
            <person name="Gonzalez-Andres F."/>
            <person name="Velazquez E."/>
        </authorList>
    </citation>
    <scope>NUCLEOTIDE SEQUENCE [LARGE SCALE GENOMIC DNA]</scope>
    <source>
        <strain evidence="2 3">1040</strain>
    </source>
</reference>
<proteinExistence type="predicted"/>
<gene>
    <name evidence="2" type="ORF">GPL21_33455</name>
</gene>
<evidence type="ECO:0000313" key="2">
    <source>
        <dbReference type="EMBL" id="MVT69992.1"/>
    </source>
</evidence>
<organism evidence="2 3">
    <name type="scientific">Bradyrhizobium pachyrhizi</name>
    <dbReference type="NCBI Taxonomy" id="280333"/>
    <lineage>
        <taxon>Bacteria</taxon>
        <taxon>Pseudomonadati</taxon>
        <taxon>Pseudomonadota</taxon>
        <taxon>Alphaproteobacteria</taxon>
        <taxon>Hyphomicrobiales</taxon>
        <taxon>Nitrobacteraceae</taxon>
        <taxon>Bradyrhizobium</taxon>
    </lineage>
</organism>
<feature type="chain" id="PRO_5032675454" evidence="1">
    <location>
        <begin position="19"/>
        <end position="253"/>
    </location>
</feature>
<dbReference type="EMBL" id="WQNF01000036">
    <property type="protein sequence ID" value="MVT69992.1"/>
    <property type="molecule type" value="Genomic_DNA"/>
</dbReference>
<sequence>MVATVIAGFAPTVGTAIAAPAPSAALAAAAESPALLALGVELDERQAAYRAAAACLEKARTVAAELWPEPPAAIVIKTSCEQDLFEGDFEHAEGFEGERLYRDVVGTDGKTYPNAVRLLVLKSDRLQQFLAQVRDSPDAWGSDEDRQKLEADLTAQIAAAKRYEAACANAIATSGITAAKEAAHDRASAVYALLFEVRKHVPRTVAGMLILARAIAAFDEAQPNYAGGGERAGGHILGRELANAVLRVAATTA</sequence>
<name>A0A844T387_9BRAD</name>